<feature type="non-terminal residue" evidence="1">
    <location>
        <position position="125"/>
    </location>
</feature>
<sequence length="125" mass="13524">MPLTNPRNSARFQVSQDSRELLGKTVIRHDGAPVDLPARFEAQVILDLLARVEVGQDSAELLGNAVIRGLSSAELLDNAVIRGLSSAELLGRFEAQVILDLLARVEVGQDSVDLLSKAVIIHPTY</sequence>
<accession>X1A105</accession>
<protein>
    <submittedName>
        <fullName evidence="1">Uncharacterized protein</fullName>
    </submittedName>
</protein>
<dbReference type="AlphaFoldDB" id="X1A105"/>
<name>X1A105_9ZZZZ</name>
<dbReference type="EMBL" id="BART01005774">
    <property type="protein sequence ID" value="GAG53956.1"/>
    <property type="molecule type" value="Genomic_DNA"/>
</dbReference>
<gene>
    <name evidence="1" type="ORF">S01H4_13084</name>
</gene>
<reference evidence="1" key="1">
    <citation type="journal article" date="2014" name="Front. Microbiol.">
        <title>High frequency of phylogenetically diverse reductive dehalogenase-homologous genes in deep subseafloor sedimentary metagenomes.</title>
        <authorList>
            <person name="Kawai M."/>
            <person name="Futagami T."/>
            <person name="Toyoda A."/>
            <person name="Takaki Y."/>
            <person name="Nishi S."/>
            <person name="Hori S."/>
            <person name="Arai W."/>
            <person name="Tsubouchi T."/>
            <person name="Morono Y."/>
            <person name="Uchiyama I."/>
            <person name="Ito T."/>
            <person name="Fujiyama A."/>
            <person name="Inagaki F."/>
            <person name="Takami H."/>
        </authorList>
    </citation>
    <scope>NUCLEOTIDE SEQUENCE</scope>
    <source>
        <strain evidence="1">Expedition CK06-06</strain>
    </source>
</reference>
<organism evidence="1">
    <name type="scientific">marine sediment metagenome</name>
    <dbReference type="NCBI Taxonomy" id="412755"/>
    <lineage>
        <taxon>unclassified sequences</taxon>
        <taxon>metagenomes</taxon>
        <taxon>ecological metagenomes</taxon>
    </lineage>
</organism>
<comment type="caution">
    <text evidence="1">The sequence shown here is derived from an EMBL/GenBank/DDBJ whole genome shotgun (WGS) entry which is preliminary data.</text>
</comment>
<proteinExistence type="predicted"/>
<evidence type="ECO:0000313" key="1">
    <source>
        <dbReference type="EMBL" id="GAG53956.1"/>
    </source>
</evidence>